<reference evidence="4" key="1">
    <citation type="submission" date="2023-07" db="EMBL/GenBank/DDBJ databases">
        <authorList>
            <consortium name="AG Swart"/>
            <person name="Singh M."/>
            <person name="Singh A."/>
            <person name="Seah K."/>
            <person name="Emmerich C."/>
        </authorList>
    </citation>
    <scope>NUCLEOTIDE SEQUENCE</scope>
    <source>
        <strain evidence="4">DP1</strain>
    </source>
</reference>
<organism evidence="4 5">
    <name type="scientific">Euplotes crassus</name>
    <dbReference type="NCBI Taxonomy" id="5936"/>
    <lineage>
        <taxon>Eukaryota</taxon>
        <taxon>Sar</taxon>
        <taxon>Alveolata</taxon>
        <taxon>Ciliophora</taxon>
        <taxon>Intramacronucleata</taxon>
        <taxon>Spirotrichea</taxon>
        <taxon>Hypotrichia</taxon>
        <taxon>Euplotida</taxon>
        <taxon>Euplotidae</taxon>
        <taxon>Moneuplotes</taxon>
    </lineage>
</organism>
<dbReference type="InterPro" id="IPR011990">
    <property type="entry name" value="TPR-like_helical_dom_sf"/>
</dbReference>
<feature type="compositionally biased region" description="Basic and acidic residues" evidence="3">
    <location>
        <begin position="9"/>
        <end position="25"/>
    </location>
</feature>
<dbReference type="EMBL" id="CAMPGE010009950">
    <property type="protein sequence ID" value="CAI2368809.1"/>
    <property type="molecule type" value="Genomic_DNA"/>
</dbReference>
<evidence type="ECO:0000256" key="1">
    <source>
        <dbReference type="ARBA" id="ARBA00022737"/>
    </source>
</evidence>
<dbReference type="SUPFAM" id="SSF48452">
    <property type="entry name" value="TPR-like"/>
    <property type="match status" value="1"/>
</dbReference>
<evidence type="ECO:0000313" key="4">
    <source>
        <dbReference type="EMBL" id="CAI2368809.1"/>
    </source>
</evidence>
<protein>
    <submittedName>
        <fullName evidence="4">Uncharacterized protein</fullName>
    </submittedName>
</protein>
<proteinExistence type="predicted"/>
<evidence type="ECO:0000313" key="5">
    <source>
        <dbReference type="Proteomes" id="UP001295684"/>
    </source>
</evidence>
<keyword evidence="2" id="KW-0802">TPR repeat</keyword>
<comment type="caution">
    <text evidence="4">The sequence shown here is derived from an EMBL/GenBank/DDBJ whole genome shotgun (WGS) entry which is preliminary data.</text>
</comment>
<feature type="compositionally biased region" description="Basic and acidic residues" evidence="3">
    <location>
        <begin position="46"/>
        <end position="55"/>
    </location>
</feature>
<dbReference type="Pfam" id="PF13424">
    <property type="entry name" value="TPR_12"/>
    <property type="match status" value="1"/>
</dbReference>
<keyword evidence="1" id="KW-0677">Repeat</keyword>
<feature type="region of interest" description="Disordered" evidence="3">
    <location>
        <begin position="76"/>
        <end position="167"/>
    </location>
</feature>
<evidence type="ECO:0000256" key="3">
    <source>
        <dbReference type="SAM" id="MobiDB-lite"/>
    </source>
</evidence>
<gene>
    <name evidence="4" type="ORF">ECRASSUSDP1_LOCUS10105</name>
</gene>
<feature type="compositionally biased region" description="Basic and acidic residues" evidence="3">
    <location>
        <begin position="148"/>
        <end position="158"/>
    </location>
</feature>
<keyword evidence="5" id="KW-1185">Reference proteome</keyword>
<feature type="compositionally biased region" description="Basic residues" evidence="3">
    <location>
        <begin position="117"/>
        <end position="147"/>
    </location>
</feature>
<accession>A0AAD1UPB7</accession>
<dbReference type="Proteomes" id="UP001295684">
    <property type="component" value="Unassembled WGS sequence"/>
</dbReference>
<feature type="compositionally biased region" description="Acidic residues" evidence="3">
    <location>
        <begin position="29"/>
        <end position="41"/>
    </location>
</feature>
<dbReference type="PANTHER" id="PTHR45641:SF19">
    <property type="entry name" value="NEPHROCYSTIN-3"/>
    <property type="match status" value="1"/>
</dbReference>
<dbReference type="Gene3D" id="1.25.40.10">
    <property type="entry name" value="Tetratricopeptide repeat domain"/>
    <property type="match status" value="1"/>
</dbReference>
<dbReference type="AlphaFoldDB" id="A0AAD1UPB7"/>
<name>A0AAD1UPB7_EUPCR</name>
<feature type="region of interest" description="Disordered" evidence="3">
    <location>
        <begin position="1"/>
        <end position="56"/>
    </location>
</feature>
<evidence type="ECO:0000256" key="2">
    <source>
        <dbReference type="ARBA" id="ARBA00022803"/>
    </source>
</evidence>
<dbReference type="PANTHER" id="PTHR45641">
    <property type="entry name" value="TETRATRICOPEPTIDE REPEAT PROTEIN (AFU_ORTHOLOGUE AFUA_6G03870)"/>
    <property type="match status" value="1"/>
</dbReference>
<sequence>MQRIQEVSEEAKVMDDLSDYSDHIFDASSSDEGESEDDNEILSDMNAEKLDKLPEEEMDLIYPNNLQDIIVELDHEIPPVPDKPQVVQENPPPFLYPRETVGSRAPKASDGGDKKKGGGAKKGKSKSPKKGKKGKKGKKDKKGKKKGKGGDKQKDGDAIPKPSINIDFEVPLPAPKPISELIKAEENEIYSHGIHLSLLEDQCYTAVRPCLIKEALMIPDSPTDVRTLLESSNLYMIKRQYKKALDALQQAKQEWLRIEEATNLKAELEIYFNISIGQVYEETNNLRIALRYYMKAKTIELTYNHPDKAIPFSSLGCVLLMLDQHDAATRCFIKAREIREERMGGDTVDCASTYNNLGCCMMLLQRNQEANTYFELSYVILDTILGSNHERTLCAKNNLKKSKHKFLDVKPTYPRLWYAAVPDPLAILKGKKKKKGKKGKKKKK</sequence>